<evidence type="ECO:0000256" key="2">
    <source>
        <dbReference type="ARBA" id="ARBA00022840"/>
    </source>
</evidence>
<reference evidence="4 5" key="2">
    <citation type="submission" date="2024-05" db="EMBL/GenBank/DDBJ databases">
        <authorList>
            <person name="Chen Y."/>
            <person name="Shah S."/>
            <person name="Dougan E. K."/>
            <person name="Thang M."/>
            <person name="Chan C."/>
        </authorList>
    </citation>
    <scope>NUCLEOTIDE SEQUENCE [LARGE SCALE GENOMIC DNA]</scope>
</reference>
<evidence type="ECO:0000313" key="5">
    <source>
        <dbReference type="Proteomes" id="UP001152797"/>
    </source>
</evidence>
<dbReference type="GO" id="GO:0005524">
    <property type="term" value="F:ATP binding"/>
    <property type="evidence" value="ECO:0007669"/>
    <property type="project" value="UniProtKB-KW"/>
</dbReference>
<dbReference type="EMBL" id="CAMXCT010006223">
    <property type="protein sequence ID" value="CAI4014159.1"/>
    <property type="molecule type" value="Genomic_DNA"/>
</dbReference>
<evidence type="ECO:0000313" key="4">
    <source>
        <dbReference type="EMBL" id="CAL4801471.1"/>
    </source>
</evidence>
<dbReference type="EMBL" id="CAMXCT030006223">
    <property type="protein sequence ID" value="CAL4801471.1"/>
    <property type="molecule type" value="Genomic_DNA"/>
</dbReference>
<protein>
    <submittedName>
        <fullName evidence="3">Uncharacterized protein</fullName>
    </submittedName>
</protein>
<comment type="caution">
    <text evidence="3">The sequence shown here is derived from an EMBL/GenBank/DDBJ whole genome shotgun (WGS) entry which is preliminary data.</text>
</comment>
<dbReference type="SUPFAM" id="SSF54585">
    <property type="entry name" value="Cdc48 domain 2-like"/>
    <property type="match status" value="2"/>
</dbReference>
<keyword evidence="1" id="KW-0547">Nucleotide-binding</keyword>
<proteinExistence type="predicted"/>
<sequence length="459" mass="51403">MPLAVTSIWPRKYFYEEQVQRMEPGSPGPNGRKAPKGRAMEPRKVAMCGYPWHPWYMLKLVPCAKSAGLPLSRAPPFYRLRCLNYETIAFHDVLCGSWPVRTWIAITYARCLGPDSLTNGRQVAGKRYKPAMVVKQVTVHGLASQPNRPDAIRQALKDFEDDLHAGLRVGGPGAELIVGACEPAAGRFGASTEIILADQVLQVFQKVHILPYKDTFKYNFDHMYHNHIVPYFQTGQVGEFTKGFEFSFQGVRFQVVGVQPEDSYGVVGSETEIFYEGPEIERKVLERLQLLPFEQGLPEKYRPSKLSLDEAGLLRDFVRPYFEQRSTSIKAGDIVEIRNVKFKVITTRPAAGGGVGKETELACQGVALKESFQPPTRAAASRPKAAAKTAAAKAAAREESQQCQLMSLNKFMAFENRDPFQAKQEQMENPGSTAWHKWCADQYLRLAMEEGEDMDDGAD</sequence>
<organism evidence="3">
    <name type="scientific">Cladocopium goreaui</name>
    <dbReference type="NCBI Taxonomy" id="2562237"/>
    <lineage>
        <taxon>Eukaryota</taxon>
        <taxon>Sar</taxon>
        <taxon>Alveolata</taxon>
        <taxon>Dinophyceae</taxon>
        <taxon>Suessiales</taxon>
        <taxon>Symbiodiniaceae</taxon>
        <taxon>Cladocopium</taxon>
    </lineage>
</organism>
<evidence type="ECO:0000256" key="1">
    <source>
        <dbReference type="ARBA" id="ARBA00022741"/>
    </source>
</evidence>
<reference evidence="3" key="1">
    <citation type="submission" date="2022-10" db="EMBL/GenBank/DDBJ databases">
        <authorList>
            <person name="Chen Y."/>
            <person name="Dougan E. K."/>
            <person name="Chan C."/>
            <person name="Rhodes N."/>
            <person name="Thang M."/>
        </authorList>
    </citation>
    <scope>NUCLEOTIDE SEQUENCE</scope>
</reference>
<evidence type="ECO:0000313" key="3">
    <source>
        <dbReference type="EMBL" id="CAI4014159.1"/>
    </source>
</evidence>
<gene>
    <name evidence="3" type="ORF">C1SCF055_LOCUS39083</name>
</gene>
<dbReference type="Proteomes" id="UP001152797">
    <property type="component" value="Unassembled WGS sequence"/>
</dbReference>
<dbReference type="AlphaFoldDB" id="A0A9P1GKR7"/>
<keyword evidence="5" id="KW-1185">Reference proteome</keyword>
<keyword evidence="2" id="KW-0067">ATP-binding</keyword>
<accession>A0A9P1GKR7</accession>
<dbReference type="InterPro" id="IPR029067">
    <property type="entry name" value="CDC48_domain_2-like_sf"/>
</dbReference>
<dbReference type="EMBL" id="CAMXCT020006223">
    <property type="protein sequence ID" value="CAL1167534.1"/>
    <property type="molecule type" value="Genomic_DNA"/>
</dbReference>
<dbReference type="Gene3D" id="3.10.330.10">
    <property type="match status" value="2"/>
</dbReference>
<name>A0A9P1GKR7_9DINO</name>
<dbReference type="OrthoDB" id="416711at2759"/>